<accession>A0A2U1LPR0</accession>
<gene>
    <name evidence="1" type="ORF">CTI12_AA468830</name>
</gene>
<evidence type="ECO:0000313" key="2">
    <source>
        <dbReference type="Proteomes" id="UP000245207"/>
    </source>
</evidence>
<organism evidence="1 2">
    <name type="scientific">Artemisia annua</name>
    <name type="common">Sweet wormwood</name>
    <dbReference type="NCBI Taxonomy" id="35608"/>
    <lineage>
        <taxon>Eukaryota</taxon>
        <taxon>Viridiplantae</taxon>
        <taxon>Streptophyta</taxon>
        <taxon>Embryophyta</taxon>
        <taxon>Tracheophyta</taxon>
        <taxon>Spermatophyta</taxon>
        <taxon>Magnoliopsida</taxon>
        <taxon>eudicotyledons</taxon>
        <taxon>Gunneridae</taxon>
        <taxon>Pentapetalae</taxon>
        <taxon>asterids</taxon>
        <taxon>campanulids</taxon>
        <taxon>Asterales</taxon>
        <taxon>Asteraceae</taxon>
        <taxon>Asteroideae</taxon>
        <taxon>Anthemideae</taxon>
        <taxon>Artemisiinae</taxon>
        <taxon>Artemisia</taxon>
    </lineage>
</organism>
<dbReference type="EMBL" id="PKPP01008327">
    <property type="protein sequence ID" value="PWA50978.1"/>
    <property type="molecule type" value="Genomic_DNA"/>
</dbReference>
<name>A0A2U1LPR0_ARTAN</name>
<dbReference type="AlphaFoldDB" id="A0A2U1LPR0"/>
<evidence type="ECO:0000313" key="1">
    <source>
        <dbReference type="EMBL" id="PWA50978.1"/>
    </source>
</evidence>
<dbReference type="PANTHER" id="PTHR10492">
    <property type="match status" value="1"/>
</dbReference>
<reference evidence="1 2" key="1">
    <citation type="journal article" date="2018" name="Mol. Plant">
        <title>The genome of Artemisia annua provides insight into the evolution of Asteraceae family and artemisinin biosynthesis.</title>
        <authorList>
            <person name="Shen Q."/>
            <person name="Zhang L."/>
            <person name="Liao Z."/>
            <person name="Wang S."/>
            <person name="Yan T."/>
            <person name="Shi P."/>
            <person name="Liu M."/>
            <person name="Fu X."/>
            <person name="Pan Q."/>
            <person name="Wang Y."/>
            <person name="Lv Z."/>
            <person name="Lu X."/>
            <person name="Zhang F."/>
            <person name="Jiang W."/>
            <person name="Ma Y."/>
            <person name="Chen M."/>
            <person name="Hao X."/>
            <person name="Li L."/>
            <person name="Tang Y."/>
            <person name="Lv G."/>
            <person name="Zhou Y."/>
            <person name="Sun X."/>
            <person name="Brodelius P.E."/>
            <person name="Rose J.K.C."/>
            <person name="Tang K."/>
        </authorList>
    </citation>
    <scope>NUCLEOTIDE SEQUENCE [LARGE SCALE GENOMIC DNA]</scope>
    <source>
        <strain evidence="2">cv. Huhao1</strain>
        <tissue evidence="1">Leaf</tissue>
    </source>
</reference>
<dbReference type="Proteomes" id="UP000245207">
    <property type="component" value="Unassembled WGS sequence"/>
</dbReference>
<dbReference type="STRING" id="35608.A0A2U1LPR0"/>
<proteinExistence type="predicted"/>
<dbReference type="PANTHER" id="PTHR10492:SF94">
    <property type="entry name" value="ATP-DEPENDENT DNA HELICASE"/>
    <property type="match status" value="1"/>
</dbReference>
<comment type="caution">
    <text evidence="1">The sequence shown here is derived from an EMBL/GenBank/DDBJ whole genome shotgun (WGS) entry which is preliminary data.</text>
</comment>
<dbReference type="OrthoDB" id="2439059at2759"/>
<protein>
    <submittedName>
        <fullName evidence="1">Retrotransposon protein</fullName>
    </submittedName>
</protein>
<keyword evidence="2" id="KW-1185">Reference proteome</keyword>
<sequence length="362" mass="42222">MRGRLVYANPYEGERYYLRLLLSHVRGPTGFEYIYKVNGVLFTTFQKATLERGLIENDDSLSHCLYEASLFQFLNALRRLFATILIYCEPGDVRKLWNDHYESLSEDYSRHYESTERVQNMVLTDISVFLRSMGKSLSDFDLPNIIANASLESVGFREFLNALRRLFATILIYCEPGDVRKLWNDHYESLSEDYSRHYESTERVQNMVLTDISVFLRSMGKSLSDFDLPNIIANASLESAGFREVHEEYSIVLEDEHRAARDSLNHDQKVAYDNIMRHVTMIVMAWKLCGRETIRKINYAGLFQVSVWYSGLQVSGLQVLCLFVLFVLQLSDKAHDLLRLNLTSYIIWMIWEESETITRITQ</sequence>